<accession>A0A0G4GZQ5</accession>
<feature type="signal peptide" evidence="1">
    <location>
        <begin position="1"/>
        <end position="23"/>
    </location>
</feature>
<evidence type="ECO:0000313" key="4">
    <source>
        <dbReference type="Proteomes" id="UP000041254"/>
    </source>
</evidence>
<dbReference type="VEuPathDB" id="CryptoDB:Vbra_571"/>
<gene>
    <name evidence="3" type="ORF">Vbra_571</name>
</gene>
<dbReference type="InterPro" id="IPR036388">
    <property type="entry name" value="WH-like_DNA-bd_sf"/>
</dbReference>
<feature type="domain" description="Peptidase S74" evidence="2">
    <location>
        <begin position="100"/>
        <end position="208"/>
    </location>
</feature>
<keyword evidence="1" id="KW-0732">Signal</keyword>
<dbReference type="OrthoDB" id="27041at2759"/>
<dbReference type="Pfam" id="PF13884">
    <property type="entry name" value="Peptidase_S74"/>
    <property type="match status" value="1"/>
</dbReference>
<dbReference type="InParanoid" id="A0A0G4GZQ5"/>
<proteinExistence type="predicted"/>
<sequence length="210" mass="23044">MPPVMARAAIVLVALGCVSCVAADPISNSVVSTRQWSEESCRANAGDEDPDTGELHPALVVQNTEGSPSDGFGIIGCGEDHNIWKIFTTRIYRTVEKGLSDERSKRNIQDVTAESVQEAYDKFAELPLKNFQWDQAQVRGEDGDKVHIGVLAQELQRVLPEAVSASSAAVEGLEPTETLYIDMDHMFYTMAAVVQELQRRVHALEAEREG</sequence>
<dbReference type="Gene3D" id="1.10.10.10">
    <property type="entry name" value="Winged helix-like DNA-binding domain superfamily/Winged helix DNA-binding domain"/>
    <property type="match status" value="1"/>
</dbReference>
<feature type="chain" id="PRO_5005190741" description="Peptidase S74 domain-containing protein" evidence="1">
    <location>
        <begin position="24"/>
        <end position="210"/>
    </location>
</feature>
<dbReference type="AlphaFoldDB" id="A0A0G4GZQ5"/>
<evidence type="ECO:0000259" key="2">
    <source>
        <dbReference type="PROSITE" id="PS51688"/>
    </source>
</evidence>
<reference evidence="3 4" key="1">
    <citation type="submission" date="2014-11" db="EMBL/GenBank/DDBJ databases">
        <authorList>
            <person name="Zhu J."/>
            <person name="Qi W."/>
            <person name="Song R."/>
        </authorList>
    </citation>
    <scope>NUCLEOTIDE SEQUENCE [LARGE SCALE GENOMIC DNA]</scope>
</reference>
<dbReference type="PROSITE" id="PS51688">
    <property type="entry name" value="ICA"/>
    <property type="match status" value="1"/>
</dbReference>
<dbReference type="EMBL" id="CDMY01000905">
    <property type="protein sequence ID" value="CEM36715.1"/>
    <property type="molecule type" value="Genomic_DNA"/>
</dbReference>
<keyword evidence="4" id="KW-1185">Reference proteome</keyword>
<dbReference type="PhylomeDB" id="A0A0G4GZQ5"/>
<name>A0A0G4GZQ5_VITBC</name>
<evidence type="ECO:0000313" key="3">
    <source>
        <dbReference type="EMBL" id="CEM36715.1"/>
    </source>
</evidence>
<evidence type="ECO:0000256" key="1">
    <source>
        <dbReference type="SAM" id="SignalP"/>
    </source>
</evidence>
<dbReference type="InterPro" id="IPR030392">
    <property type="entry name" value="S74_ICA"/>
</dbReference>
<protein>
    <recommendedName>
        <fullName evidence="2">Peptidase S74 domain-containing protein</fullName>
    </recommendedName>
</protein>
<organism evidence="3 4">
    <name type="scientific">Vitrella brassicaformis (strain CCMP3155)</name>
    <dbReference type="NCBI Taxonomy" id="1169540"/>
    <lineage>
        <taxon>Eukaryota</taxon>
        <taxon>Sar</taxon>
        <taxon>Alveolata</taxon>
        <taxon>Colpodellida</taxon>
        <taxon>Vitrellaceae</taxon>
        <taxon>Vitrella</taxon>
    </lineage>
</organism>
<dbReference type="Proteomes" id="UP000041254">
    <property type="component" value="Unassembled WGS sequence"/>
</dbReference>